<dbReference type="Ensembl" id="ENSDCDT00010049846.1">
    <property type="protein sequence ID" value="ENSDCDP00010040026.1"/>
    <property type="gene ID" value="ENSDCDG00010025612.1"/>
</dbReference>
<dbReference type="GO" id="GO:0051059">
    <property type="term" value="F:NF-kappaB binding"/>
    <property type="evidence" value="ECO:0007669"/>
    <property type="project" value="TreeGrafter"/>
</dbReference>
<accession>A0AAY4D6U8</accession>
<organism evidence="9 10">
    <name type="scientific">Denticeps clupeoides</name>
    <name type="common">denticle herring</name>
    <dbReference type="NCBI Taxonomy" id="299321"/>
    <lineage>
        <taxon>Eukaryota</taxon>
        <taxon>Metazoa</taxon>
        <taxon>Chordata</taxon>
        <taxon>Craniata</taxon>
        <taxon>Vertebrata</taxon>
        <taxon>Euteleostomi</taxon>
        <taxon>Actinopterygii</taxon>
        <taxon>Neopterygii</taxon>
        <taxon>Teleostei</taxon>
        <taxon>Clupei</taxon>
        <taxon>Clupeiformes</taxon>
        <taxon>Denticipitoidei</taxon>
        <taxon>Denticipitidae</taxon>
        <taxon>Denticeps</taxon>
    </lineage>
</organism>
<evidence type="ECO:0000256" key="5">
    <source>
        <dbReference type="ARBA" id="ARBA00041987"/>
    </source>
</evidence>
<feature type="region of interest" description="Disordered" evidence="8">
    <location>
        <begin position="273"/>
        <end position="308"/>
    </location>
</feature>
<evidence type="ECO:0000313" key="10">
    <source>
        <dbReference type="Proteomes" id="UP000694580"/>
    </source>
</evidence>
<feature type="repeat" description="ANK" evidence="7">
    <location>
        <begin position="107"/>
        <end position="139"/>
    </location>
</feature>
<evidence type="ECO:0000313" key="9">
    <source>
        <dbReference type="Ensembl" id="ENSDCDP00010040026.1"/>
    </source>
</evidence>
<reference evidence="9 10" key="1">
    <citation type="submission" date="2020-06" db="EMBL/GenBank/DDBJ databases">
        <authorList>
            <consortium name="Wellcome Sanger Institute Data Sharing"/>
        </authorList>
    </citation>
    <scope>NUCLEOTIDE SEQUENCE [LARGE SCALE GENOMIC DNA]</scope>
</reference>
<comment type="function">
    <text evidence="6">Inhibits the activity of dimeric NF-kappa-B/REL complexes by trapping REL (RELA/p65 and NFKB1/p50) dimers in the cytoplasm by masking their nuclear localization signals. On cellular stimulation by immune and pro-inflammatory responses, becomes phosphorylated promoting ubiquitination and degradation, enabling the dimeric RELA to translocate to the nucleus and activate transcription.</text>
</comment>
<protein>
    <recommendedName>
        <fullName evidence="4">NF-kappa-B inhibitor alpha</fullName>
    </recommendedName>
    <alternativeName>
        <fullName evidence="5">I-kappa-B-alpha</fullName>
    </alternativeName>
</protein>
<dbReference type="Pfam" id="PF00023">
    <property type="entry name" value="Ank"/>
    <property type="match status" value="1"/>
</dbReference>
<dbReference type="GO" id="GO:0071356">
    <property type="term" value="P:cellular response to tumor necrosis factor"/>
    <property type="evidence" value="ECO:0007669"/>
    <property type="project" value="TreeGrafter"/>
</dbReference>
<reference evidence="9" key="3">
    <citation type="submission" date="2025-09" db="UniProtKB">
        <authorList>
            <consortium name="Ensembl"/>
        </authorList>
    </citation>
    <scope>IDENTIFICATION</scope>
</reference>
<evidence type="ECO:0000256" key="2">
    <source>
        <dbReference type="ARBA" id="ARBA00023043"/>
    </source>
</evidence>
<dbReference type="AlphaFoldDB" id="A0AAY4D6U8"/>
<sequence length="308" mass="34270">MSRVDYCPDAAMDAKHRKTLPCADERLDSGLDSLKSGEYALLAEEMESLAVDDARTDVHGLEPWKQQVTEDGDTFLHLAIIHEAKEHAIKMIQQSQGDLFLNIQNYQRQTALHLAVITEQPELVERLVKAGCDTRLVDRNGNTALHVACKRGSMASFAVLTQVPSAQHLRSVLSFPNYHGHNCLHLASINGYLSMVEDLVQLGADINSKEQCSGRTALHLAVDLQNLSLVHRLISLGADVNSLTYGGFAPYHLTFGRQNSEIQQQLYEKTARDLRLLPESESEESDEDLPSDDEYDDIHFGGRLSPSH</sequence>
<dbReference type="Proteomes" id="UP000694580">
    <property type="component" value="Chromosome 14"/>
</dbReference>
<dbReference type="InterPro" id="IPR002110">
    <property type="entry name" value="Ankyrin_rpt"/>
</dbReference>
<feature type="compositionally biased region" description="Acidic residues" evidence="8">
    <location>
        <begin position="280"/>
        <end position="296"/>
    </location>
</feature>
<reference evidence="9" key="2">
    <citation type="submission" date="2025-08" db="UniProtKB">
        <authorList>
            <consortium name="Ensembl"/>
        </authorList>
    </citation>
    <scope>IDENTIFICATION</scope>
</reference>
<comment type="similarity">
    <text evidence="3">Belongs to the NF-kappa-B inhibitor family.</text>
</comment>
<gene>
    <name evidence="9" type="primary">nfkbiaa</name>
</gene>
<evidence type="ECO:0000256" key="8">
    <source>
        <dbReference type="SAM" id="MobiDB-lite"/>
    </source>
</evidence>
<dbReference type="Gene3D" id="1.25.40.20">
    <property type="entry name" value="Ankyrin repeat-containing domain"/>
    <property type="match status" value="1"/>
</dbReference>
<dbReference type="PANTHER" id="PTHR46680:SF1">
    <property type="entry name" value="NF-KAPPA-B INHIBITOR ALPHA"/>
    <property type="match status" value="1"/>
</dbReference>
<dbReference type="InterPro" id="IPR051070">
    <property type="entry name" value="NF-kappa-B_inhibitor"/>
</dbReference>
<dbReference type="PRINTS" id="PR01415">
    <property type="entry name" value="ANKYRIN"/>
</dbReference>
<keyword evidence="10" id="KW-1185">Reference proteome</keyword>
<evidence type="ECO:0000256" key="6">
    <source>
        <dbReference type="ARBA" id="ARBA00045368"/>
    </source>
</evidence>
<name>A0AAY4D6U8_9TELE</name>
<keyword evidence="2 7" id="KW-0040">ANK repeat</keyword>
<dbReference type="PROSITE" id="PS50088">
    <property type="entry name" value="ANK_REPEAT"/>
    <property type="match status" value="3"/>
</dbReference>
<dbReference type="GeneID" id="114803294"/>
<keyword evidence="1" id="KW-0677">Repeat</keyword>
<feature type="repeat" description="ANK" evidence="7">
    <location>
        <begin position="179"/>
        <end position="211"/>
    </location>
</feature>
<evidence type="ECO:0000256" key="7">
    <source>
        <dbReference type="PROSITE-ProRule" id="PRU00023"/>
    </source>
</evidence>
<dbReference type="GO" id="GO:0034142">
    <property type="term" value="P:toll-like receptor 4 signaling pathway"/>
    <property type="evidence" value="ECO:0007669"/>
    <property type="project" value="TreeGrafter"/>
</dbReference>
<dbReference type="PROSITE" id="PS50297">
    <property type="entry name" value="ANK_REP_REGION"/>
    <property type="match status" value="3"/>
</dbReference>
<proteinExistence type="inferred from homology"/>
<dbReference type="InterPro" id="IPR036770">
    <property type="entry name" value="Ankyrin_rpt-contain_sf"/>
</dbReference>
<feature type="repeat" description="ANK" evidence="7">
    <location>
        <begin position="213"/>
        <end position="245"/>
    </location>
</feature>
<dbReference type="PANTHER" id="PTHR46680">
    <property type="entry name" value="NF-KAPPA-B INHIBITOR ALPHA"/>
    <property type="match status" value="1"/>
</dbReference>
<dbReference type="Pfam" id="PF12796">
    <property type="entry name" value="Ank_2"/>
    <property type="match status" value="1"/>
</dbReference>
<evidence type="ECO:0000256" key="4">
    <source>
        <dbReference type="ARBA" id="ARBA00041123"/>
    </source>
</evidence>
<dbReference type="GO" id="GO:0005829">
    <property type="term" value="C:cytosol"/>
    <property type="evidence" value="ECO:0007669"/>
    <property type="project" value="TreeGrafter"/>
</dbReference>
<evidence type="ECO:0000256" key="1">
    <source>
        <dbReference type="ARBA" id="ARBA00022737"/>
    </source>
</evidence>
<dbReference type="GeneTree" id="ENSGT00940000163080"/>
<dbReference type="SUPFAM" id="SSF48403">
    <property type="entry name" value="Ankyrin repeat"/>
    <property type="match status" value="1"/>
</dbReference>
<evidence type="ECO:0000256" key="3">
    <source>
        <dbReference type="ARBA" id="ARBA00038439"/>
    </source>
</evidence>
<dbReference type="SMART" id="SM00248">
    <property type="entry name" value="ANK"/>
    <property type="match status" value="5"/>
</dbReference>
<dbReference type="RefSeq" id="XP_028858606.1">
    <property type="nucleotide sequence ID" value="XM_029002773.1"/>
</dbReference>